<dbReference type="GeneID" id="8777990"/>
<evidence type="ECO:0000313" key="1">
    <source>
        <dbReference type="EMBL" id="ADC64664.1"/>
    </source>
</evidence>
<name>D3S331_FERPA</name>
<organism evidence="1 2">
    <name type="scientific">Ferroglobus placidus (strain DSM 10642 / AEDII12DO)</name>
    <dbReference type="NCBI Taxonomy" id="589924"/>
    <lineage>
        <taxon>Archaea</taxon>
        <taxon>Methanobacteriati</taxon>
        <taxon>Methanobacteriota</taxon>
        <taxon>Archaeoglobi</taxon>
        <taxon>Archaeoglobales</taxon>
        <taxon>Archaeoglobaceae</taxon>
        <taxon>Ferroglobus</taxon>
    </lineage>
</organism>
<dbReference type="STRING" id="589924.Ferp_0490"/>
<dbReference type="EMBL" id="CP001899">
    <property type="protein sequence ID" value="ADC64664.1"/>
    <property type="molecule type" value="Genomic_DNA"/>
</dbReference>
<dbReference type="PaxDb" id="589924-Ferp_0490"/>
<reference evidence="2" key="1">
    <citation type="submission" date="2010-02" db="EMBL/GenBank/DDBJ databases">
        <title>Complete sequence of Ferroglobus placidus DSM 10642.</title>
        <authorList>
            <consortium name="US DOE Joint Genome Institute"/>
            <person name="Lucas S."/>
            <person name="Copeland A."/>
            <person name="Lapidus A."/>
            <person name="Cheng J.-F."/>
            <person name="Bruce D."/>
            <person name="Goodwin L."/>
            <person name="Pitluck S."/>
            <person name="Saunders E."/>
            <person name="Brettin T."/>
            <person name="Detter J.C."/>
            <person name="Han C."/>
            <person name="Tapia R."/>
            <person name="Larimer F."/>
            <person name="Land M."/>
            <person name="Hauser L."/>
            <person name="Kyrpides N."/>
            <person name="Ivanova N."/>
            <person name="Holmes D."/>
            <person name="Lovley D."/>
            <person name="Kyrpides N."/>
            <person name="Anderson I.J."/>
            <person name="Woyke T."/>
        </authorList>
    </citation>
    <scope>NUCLEOTIDE SEQUENCE [LARGE SCALE GENOMIC DNA]</scope>
    <source>
        <strain evidence="2">DSM 10642 / AEDII12DO</strain>
    </source>
</reference>
<dbReference type="AlphaFoldDB" id="D3S331"/>
<dbReference type="eggNOG" id="arCOG13277">
    <property type="taxonomic scope" value="Archaea"/>
</dbReference>
<reference evidence="1 2" key="2">
    <citation type="journal article" date="2011" name="Stand. Genomic Sci.">
        <title>Complete genome sequence of Ferroglobus placidus AEDII12DO.</title>
        <authorList>
            <person name="Anderson I."/>
            <person name="Risso C."/>
            <person name="Holmes D."/>
            <person name="Lucas S."/>
            <person name="Copeland A."/>
            <person name="Lapidus A."/>
            <person name="Cheng J.F."/>
            <person name="Bruce D."/>
            <person name="Goodwin L."/>
            <person name="Pitluck S."/>
            <person name="Saunders E."/>
            <person name="Brettin T."/>
            <person name="Detter J.C."/>
            <person name="Han C."/>
            <person name="Tapia R."/>
            <person name="Larimer F."/>
            <person name="Land M."/>
            <person name="Hauser L."/>
            <person name="Woyke T."/>
            <person name="Lovley D."/>
            <person name="Kyrpides N."/>
            <person name="Ivanova N."/>
        </authorList>
    </citation>
    <scope>NUCLEOTIDE SEQUENCE [LARGE SCALE GENOMIC DNA]</scope>
    <source>
        <strain evidence="2">DSM 10642 / AEDII12DO</strain>
    </source>
</reference>
<sequence>MVKERSKVSSRTSVVLDKELRTKLVMLSQALSADMGDIIRKAIEVFYEYTRKYAEEKGKYNILRILDLAEDESLWRPEAEIDEIGEYALSKIKKEGVTLPAEKTGLE</sequence>
<dbReference type="RefSeq" id="WP_012965010.1">
    <property type="nucleotide sequence ID" value="NC_013849.1"/>
</dbReference>
<dbReference type="HOGENOM" id="CLU_2204013_0_0_2"/>
<evidence type="ECO:0000313" key="2">
    <source>
        <dbReference type="Proteomes" id="UP000002613"/>
    </source>
</evidence>
<dbReference type="Proteomes" id="UP000002613">
    <property type="component" value="Chromosome"/>
</dbReference>
<gene>
    <name evidence="1" type="ordered locus">Ferp_0490</name>
</gene>
<dbReference type="KEGG" id="fpl:Ferp_0490"/>
<keyword evidence="2" id="KW-1185">Reference proteome</keyword>
<protein>
    <submittedName>
        <fullName evidence="1">Uncharacterized protein</fullName>
    </submittedName>
</protein>
<accession>D3S331</accession>
<proteinExistence type="predicted"/>